<feature type="compositionally biased region" description="Low complexity" evidence="1">
    <location>
        <begin position="543"/>
        <end position="564"/>
    </location>
</feature>
<feature type="compositionally biased region" description="Polar residues" evidence="1">
    <location>
        <begin position="319"/>
        <end position="333"/>
    </location>
</feature>
<feature type="compositionally biased region" description="Polar residues" evidence="1">
    <location>
        <begin position="347"/>
        <end position="364"/>
    </location>
</feature>
<feature type="compositionally biased region" description="Low complexity" evidence="1">
    <location>
        <begin position="604"/>
        <end position="624"/>
    </location>
</feature>
<feature type="compositionally biased region" description="Basic and acidic residues" evidence="1">
    <location>
        <begin position="631"/>
        <end position="650"/>
    </location>
</feature>
<feature type="region of interest" description="Disordered" evidence="1">
    <location>
        <begin position="299"/>
        <end position="395"/>
    </location>
</feature>
<feature type="region of interest" description="Disordered" evidence="1">
    <location>
        <begin position="528"/>
        <end position="650"/>
    </location>
</feature>
<dbReference type="EMBL" id="KQ435711">
    <property type="protein sequence ID" value="KOX79688.1"/>
    <property type="molecule type" value="Genomic_DNA"/>
</dbReference>
<proteinExistence type="predicted"/>
<feature type="region of interest" description="Disordered" evidence="1">
    <location>
        <begin position="783"/>
        <end position="803"/>
    </location>
</feature>
<gene>
    <name evidence="2" type="ORF">WN51_02954</name>
</gene>
<organism evidence="2 3">
    <name type="scientific">Melipona quadrifasciata</name>
    <dbReference type="NCBI Taxonomy" id="166423"/>
    <lineage>
        <taxon>Eukaryota</taxon>
        <taxon>Metazoa</taxon>
        <taxon>Ecdysozoa</taxon>
        <taxon>Arthropoda</taxon>
        <taxon>Hexapoda</taxon>
        <taxon>Insecta</taxon>
        <taxon>Pterygota</taxon>
        <taxon>Neoptera</taxon>
        <taxon>Endopterygota</taxon>
        <taxon>Hymenoptera</taxon>
        <taxon>Apocrita</taxon>
        <taxon>Aculeata</taxon>
        <taxon>Apoidea</taxon>
        <taxon>Anthophila</taxon>
        <taxon>Apidae</taxon>
        <taxon>Melipona</taxon>
    </lineage>
</organism>
<name>A0A0N0BJV1_9HYME</name>
<dbReference type="Proteomes" id="UP000053105">
    <property type="component" value="Unassembled WGS sequence"/>
</dbReference>
<keyword evidence="3" id="KW-1185">Reference proteome</keyword>
<feature type="region of interest" description="Disordered" evidence="1">
    <location>
        <begin position="173"/>
        <end position="212"/>
    </location>
</feature>
<evidence type="ECO:0000313" key="2">
    <source>
        <dbReference type="EMBL" id="KOX79688.1"/>
    </source>
</evidence>
<evidence type="ECO:0000256" key="1">
    <source>
        <dbReference type="SAM" id="MobiDB-lite"/>
    </source>
</evidence>
<evidence type="ECO:0000313" key="3">
    <source>
        <dbReference type="Proteomes" id="UP000053105"/>
    </source>
</evidence>
<feature type="compositionally biased region" description="Low complexity" evidence="1">
    <location>
        <begin position="788"/>
        <end position="803"/>
    </location>
</feature>
<sequence>MRFIPTPNKIPYSTPTIKQNKKYPLISIWFLVVRAQFDVFHFLNNDNSLFISNYLNSPTLANTIQEPLGGDSQSQKTLQLRNHNYNRRRGGRMDSGDTDLKKTFHIEQMALIGKMHNMQWLKSNSQLSGHSLALLLPKALMKYDVRISLRLFMMINVLLSYSKNYNFPSNTRTLPDEKETVNNTVKSEVNEETREESEVVSTDTPSNNSELNKIDSVLNKDTNENDNTVNKDILQPLEVEDSLQKDMETVWNKDINVNNMLFPNSQSSVTQKVDEQEVINMSVTESIVTVQLEQLRLNKEENNKSDESRNEWDNDQHNISKSNSDIDNQVNSKQCHDNNNNNEKSKSQSSLETKTNIQKTTSKINTKRLSDQRIKKQAGNSLKEPWNSKHGSKSKDDLFNLCNDNIVTSTSMDPKRITVGTTSKLNDKYNKVNSYNKNLMAGKGTRMKEGGQFFKQHFSTFNDNGNKSRSIEGLDEKSKSVATKLKPSGSELDKKSNEVDDMRKCHKVEMTRTQSYNVQYIRNKSLIKSQQRYSRNTTKPEENGCINNPSGFNNNINVSNSTENVSRKKCETQQSSANKQISNMQSSQNAFGKGTKNSNITDCNTNEKNSIKSNSISNKRNYSNLSNAKNSNERNIRDDQAYNQKFKKDSNIYRRSSGVLQTYFKDVSGKTKTDDHKRNITDNNIMKDYRVNHINSGDGRMRSQSKGSKITVYSHKTSNGASNTKTDALDSTAINNVQSINPLNSFSSSTKDCTSIYTSSRTPQESQISQASCNGTEVQFVKTEQEDTNNNNSNNKTSVSNSETKSVKFLDNIQEFNVSHHSATSYSDNSTHQSKLPANSFYSDLQNISHPNNAQQIENHHQNVENKSYFDNNNSQYNNTTTDNQNTERDLHLMDLVQHQKPEQTSHISQQNVLPHHNSNPTISMGNGLPYQNMPAVYLNHYNNTQTVTRKTADSTIVPQNAIIPSTSSYTVENQNMLQTDPSNILMHNTQTSVIPPPGFHNHPITTQPNQWNLPLPDVFLFGNMMNSPHSLNIPMQNSRNMCNTEFNNIQQPSYLQQPLFYVPPMCMQSWNPMIQYPARLFQNPSYNNCTTFPNQVLPSNTLTDSMNCPVPTSVQNNLYKHFQQMQPMENAPSFSVPIKLDNYMGNVQGCKANNVRMKDNIVDVHMRPSQYRPPVPNEYQNCSQDNQLMVPFSYAVTIDPKSGPSNMHMQMNQKYDPCGLATGYQRIPESCSVFNNNQHSNNRKDDVSKNIPECVPPMVSPRECMYYGVNYSRKTDNMQNSTIRSDLKPVTYNMHAQHYAPHFQKNATYHTLPKELSSRVNVGRGVRKMDQ</sequence>
<reference evidence="2 3" key="1">
    <citation type="submission" date="2015-07" db="EMBL/GenBank/DDBJ databases">
        <title>The genome of Melipona quadrifasciata.</title>
        <authorList>
            <person name="Pan H."/>
            <person name="Kapheim K."/>
        </authorList>
    </citation>
    <scope>NUCLEOTIDE SEQUENCE [LARGE SCALE GENOMIC DNA]</scope>
    <source>
        <strain evidence="2">0111107301</strain>
        <tissue evidence="2">Whole body</tissue>
    </source>
</reference>
<accession>A0A0N0BJV1</accession>
<protein>
    <submittedName>
        <fullName evidence="2">Uncharacterized protein</fullName>
    </submittedName>
</protein>
<feature type="compositionally biased region" description="Polar residues" evidence="1">
    <location>
        <begin position="572"/>
        <end position="603"/>
    </location>
</feature>
<feature type="compositionally biased region" description="Polar residues" evidence="1">
    <location>
        <begin position="528"/>
        <end position="537"/>
    </location>
</feature>
<dbReference type="OrthoDB" id="7632436at2759"/>
<feature type="compositionally biased region" description="Basic and acidic residues" evidence="1">
    <location>
        <begin position="299"/>
        <end position="318"/>
    </location>
</feature>